<sequence length="52" mass="5937">MDLRDYAGEWAGIQGEKNAIQPFLVNGAKIPLEIHEASACETHYVFFREDVR</sequence>
<accession>A0A6M8SS91</accession>
<reference evidence="1 2" key="1">
    <citation type="submission" date="2020-05" db="EMBL/GenBank/DDBJ databases">
        <title>Complete genome sequence of Deefgea sp. D17.</title>
        <authorList>
            <person name="Bae J.-W."/>
            <person name="Han J.E."/>
        </authorList>
    </citation>
    <scope>NUCLEOTIDE SEQUENCE [LARGE SCALE GENOMIC DNA]</scope>
    <source>
        <strain evidence="1 2">D17</strain>
    </source>
</reference>
<dbReference type="EMBL" id="CP054143">
    <property type="protein sequence ID" value="QKJ67014.1"/>
    <property type="molecule type" value="Genomic_DNA"/>
</dbReference>
<organism evidence="1 2">
    <name type="scientific">Deefgea piscis</name>
    <dbReference type="NCBI Taxonomy" id="2739061"/>
    <lineage>
        <taxon>Bacteria</taxon>
        <taxon>Pseudomonadati</taxon>
        <taxon>Pseudomonadota</taxon>
        <taxon>Betaproteobacteria</taxon>
        <taxon>Neisseriales</taxon>
        <taxon>Chitinibacteraceae</taxon>
        <taxon>Deefgea</taxon>
    </lineage>
</organism>
<name>A0A6M8SS91_9NEIS</name>
<dbReference type="AlphaFoldDB" id="A0A6M8SS91"/>
<evidence type="ECO:0000313" key="2">
    <source>
        <dbReference type="Proteomes" id="UP000504844"/>
    </source>
</evidence>
<dbReference type="Proteomes" id="UP000504844">
    <property type="component" value="Chromosome"/>
</dbReference>
<gene>
    <name evidence="1" type="ORF">HQN60_10075</name>
</gene>
<evidence type="ECO:0000313" key="1">
    <source>
        <dbReference type="EMBL" id="QKJ67014.1"/>
    </source>
</evidence>
<proteinExistence type="predicted"/>
<dbReference type="RefSeq" id="WP_173533517.1">
    <property type="nucleotide sequence ID" value="NZ_CP054143.1"/>
</dbReference>
<protein>
    <submittedName>
        <fullName evidence="1">Uncharacterized protein</fullName>
    </submittedName>
</protein>
<dbReference type="KEGG" id="dee:HQN60_10075"/>
<keyword evidence="2" id="KW-1185">Reference proteome</keyword>